<protein>
    <submittedName>
        <fullName evidence="5">Superfamily II DNA or RNA helicase</fullName>
    </submittedName>
</protein>
<keyword evidence="5" id="KW-0347">Helicase</keyword>
<accession>A0A840BVI6</accession>
<keyword evidence="5" id="KW-0067">ATP-binding</keyword>
<evidence type="ECO:0000256" key="1">
    <source>
        <dbReference type="ARBA" id="ARBA00022801"/>
    </source>
</evidence>
<dbReference type="SMART" id="SM00487">
    <property type="entry name" value="DEXDc"/>
    <property type="match status" value="1"/>
</dbReference>
<feature type="domain" description="Helicase C-terminal" evidence="4">
    <location>
        <begin position="820"/>
        <end position="985"/>
    </location>
</feature>
<dbReference type="RefSeq" id="WP_157672285.1">
    <property type="nucleotide sequence ID" value="NZ_JACIEN010000001.1"/>
</dbReference>
<dbReference type="SUPFAM" id="SSF52540">
    <property type="entry name" value="P-loop containing nucleoside triphosphate hydrolases"/>
    <property type="match status" value="2"/>
</dbReference>
<dbReference type="EMBL" id="JACIEN010000001">
    <property type="protein sequence ID" value="MBB4015712.1"/>
    <property type="molecule type" value="Genomic_DNA"/>
</dbReference>
<dbReference type="PROSITE" id="PS51192">
    <property type="entry name" value="HELICASE_ATP_BIND_1"/>
    <property type="match status" value="1"/>
</dbReference>
<dbReference type="GO" id="GO:0016787">
    <property type="term" value="F:hydrolase activity"/>
    <property type="evidence" value="ECO:0007669"/>
    <property type="project" value="UniProtKB-KW"/>
</dbReference>
<dbReference type="PROSITE" id="PS51194">
    <property type="entry name" value="HELICASE_CTER"/>
    <property type="match status" value="1"/>
</dbReference>
<dbReference type="Gene3D" id="3.40.50.10810">
    <property type="entry name" value="Tandem AAA-ATPase domain"/>
    <property type="match status" value="1"/>
</dbReference>
<dbReference type="InterPro" id="IPR000330">
    <property type="entry name" value="SNF2_N"/>
</dbReference>
<organism evidence="5 6">
    <name type="scientific">Chelatococcus caeni</name>
    <dbReference type="NCBI Taxonomy" id="1348468"/>
    <lineage>
        <taxon>Bacteria</taxon>
        <taxon>Pseudomonadati</taxon>
        <taxon>Pseudomonadota</taxon>
        <taxon>Alphaproteobacteria</taxon>
        <taxon>Hyphomicrobiales</taxon>
        <taxon>Chelatococcaceae</taxon>
        <taxon>Chelatococcus</taxon>
    </lineage>
</organism>
<dbReference type="InterPro" id="IPR050496">
    <property type="entry name" value="SNF2_RAD54_helicase_repair"/>
</dbReference>
<dbReference type="PANTHER" id="PTHR45629">
    <property type="entry name" value="SNF2/RAD54 FAMILY MEMBER"/>
    <property type="match status" value="1"/>
</dbReference>
<reference evidence="5 6" key="1">
    <citation type="submission" date="2020-08" db="EMBL/GenBank/DDBJ databases">
        <title>Genomic Encyclopedia of Type Strains, Phase IV (KMG-IV): sequencing the most valuable type-strain genomes for metagenomic binning, comparative biology and taxonomic classification.</title>
        <authorList>
            <person name="Goeker M."/>
        </authorList>
    </citation>
    <scope>NUCLEOTIDE SEQUENCE [LARGE SCALE GENOMIC DNA]</scope>
    <source>
        <strain evidence="5 6">DSM 103737</strain>
    </source>
</reference>
<comment type="caution">
    <text evidence="5">The sequence shown here is derived from an EMBL/GenBank/DDBJ whole genome shotgun (WGS) entry which is preliminary data.</text>
</comment>
<dbReference type="InterPro" id="IPR027417">
    <property type="entry name" value="P-loop_NTPase"/>
</dbReference>
<keyword evidence="1" id="KW-0378">Hydrolase</keyword>
<dbReference type="Gene3D" id="3.40.50.300">
    <property type="entry name" value="P-loop containing nucleotide triphosphate hydrolases"/>
    <property type="match status" value="1"/>
</dbReference>
<dbReference type="InterPro" id="IPR001650">
    <property type="entry name" value="Helicase_C-like"/>
</dbReference>
<dbReference type="PANTHER" id="PTHR45629:SF7">
    <property type="entry name" value="DNA EXCISION REPAIR PROTEIN ERCC-6-RELATED"/>
    <property type="match status" value="1"/>
</dbReference>
<gene>
    <name evidence="5" type="ORF">GGR16_000718</name>
</gene>
<keyword evidence="5" id="KW-0547">Nucleotide-binding</keyword>
<dbReference type="CDD" id="cd18793">
    <property type="entry name" value="SF2_C_SNF"/>
    <property type="match status" value="1"/>
</dbReference>
<dbReference type="InterPro" id="IPR038718">
    <property type="entry name" value="SNF2-like_sf"/>
</dbReference>
<evidence type="ECO:0000313" key="6">
    <source>
        <dbReference type="Proteomes" id="UP000577362"/>
    </source>
</evidence>
<evidence type="ECO:0000256" key="2">
    <source>
        <dbReference type="SAM" id="MobiDB-lite"/>
    </source>
</evidence>
<evidence type="ECO:0000259" key="4">
    <source>
        <dbReference type="PROSITE" id="PS51194"/>
    </source>
</evidence>
<dbReference type="GO" id="GO:0005524">
    <property type="term" value="F:ATP binding"/>
    <property type="evidence" value="ECO:0007669"/>
    <property type="project" value="InterPro"/>
</dbReference>
<feature type="region of interest" description="Disordered" evidence="2">
    <location>
        <begin position="426"/>
        <end position="454"/>
    </location>
</feature>
<dbReference type="Proteomes" id="UP000577362">
    <property type="component" value="Unassembled WGS sequence"/>
</dbReference>
<feature type="domain" description="Helicase ATP-binding" evidence="3">
    <location>
        <begin position="509"/>
        <end position="695"/>
    </location>
</feature>
<dbReference type="InterPro" id="IPR014001">
    <property type="entry name" value="Helicase_ATP-bd"/>
</dbReference>
<dbReference type="Pfam" id="PF00271">
    <property type="entry name" value="Helicase_C"/>
    <property type="match status" value="1"/>
</dbReference>
<keyword evidence="6" id="KW-1185">Reference proteome</keyword>
<dbReference type="GO" id="GO:0004386">
    <property type="term" value="F:helicase activity"/>
    <property type="evidence" value="ECO:0007669"/>
    <property type="project" value="UniProtKB-KW"/>
</dbReference>
<evidence type="ECO:0000313" key="5">
    <source>
        <dbReference type="EMBL" id="MBB4015712.1"/>
    </source>
</evidence>
<proteinExistence type="predicted"/>
<evidence type="ECO:0000259" key="3">
    <source>
        <dbReference type="PROSITE" id="PS51192"/>
    </source>
</evidence>
<sequence>MKASYAHEAKHDGVLLMLHRRRLLGSELLPVKDWPQVDGREGAAARYLLACLDSGEGLARDGGILLAHPAVAALPATVAEALGLPSLGTLSITLAFDGIMTDPRARIRASWYDADDRKVRMERIGALARWGTREGRLSGPLYELMEAIDAYNSTEGSEAETRIAAWAPVQAALRRTAGEEVRTDDRFLTSLTVYQAGAVALDVFETPYGPDFLPVVMGREKAASLNDDAPAPEGADGGEAEPVQRDLVSDALLPEPLQRRFAREVFAGEAQSRDAYVLDRNTYLVLDPSLKIALDVVRKKRAAPKAERIAFLKNPRADIAEAIGDKSHEAAMSLLVETWQYSERVLGLGVWEPPPLPWLKNKAGQWLPERFPVQIGQETIEMDRELFQTLKSEVAQACEEGVEYITVEDRSLRVDDVQDAFETLGLDRLGNEPAPAEEDQPEPPGQDTSDDDASAADERLVIRQNLDSEEFAVTYAPRAVAIAPALPVPTLVSTRPKPHQTVGFDWLVACYRAGWPGALLADDMGLGKTFQALAFLAWVRKNRLQQGLDRGAQNRPILVVAPTALLRNWIEEAERHLTPGALGERVDAFGSSLRHLKTRKDEHWTPETALDVTRLRAANWVLTTYETLADNHRAFARVAFSVAVFDEAQKIKSPGAINTQSAKAMNADFVLGLTGTPIENRLADLWCIMDRVVPGYLGDLKAFVATYENGDEENLKRLKSKLDRPQKESTPPVLLRRMKTEILEGLPSRDFVTTCVTMPPEQAQAYAAAVLRAQVGGTTKGDMLRAIHALRGVSLHPSGASDCDPLDKMSVRNWIARSARMQHAVEVLEKLRVSGEKVLVFVEDLEVQALFASAIATHLGLDRQPATINGSIPGEKRLEIVDRFQSSPQPFDLLVLSPKAAGIGLTITAANHVIHLSRWWNPAVEDQCNDRCYRIGQEKSVTVHIPIAVHRDYGESSFDVRLNALLERKRRLSRDMLLPPVEDGDVETLFGQSIARS</sequence>
<name>A0A840BVI6_9HYPH</name>
<dbReference type="AlphaFoldDB" id="A0A840BVI6"/>
<dbReference type="Pfam" id="PF00176">
    <property type="entry name" value="SNF2-rel_dom"/>
    <property type="match status" value="1"/>
</dbReference>
<dbReference type="SMART" id="SM00490">
    <property type="entry name" value="HELICc"/>
    <property type="match status" value="1"/>
</dbReference>
<dbReference type="InterPro" id="IPR049730">
    <property type="entry name" value="SNF2/RAD54-like_C"/>
</dbReference>